<protein>
    <recommendedName>
        <fullName evidence="1">NadR/Ttd14 AAA domain-containing protein</fullName>
    </recommendedName>
</protein>
<accession>A0AAW4BI05</accession>
<dbReference type="Proteomes" id="UP000786185">
    <property type="component" value="Unassembled WGS sequence"/>
</dbReference>
<comment type="caution">
    <text evidence="2">The sequence shown here is derived from an EMBL/GenBank/DDBJ whole genome shotgun (WGS) entry which is preliminary data.</text>
</comment>
<gene>
    <name evidence="2" type="ORF">ERJ77_23595</name>
</gene>
<reference evidence="2" key="1">
    <citation type="journal article" date="2021" name="PeerJ">
        <title>Analysis of 44 Vibrio anguillarum genomes reveals high genetic diversity.</title>
        <authorList>
            <person name="Hansen M.J."/>
            <person name="Dalsgaard I."/>
        </authorList>
    </citation>
    <scope>NUCLEOTIDE SEQUENCE</scope>
    <source>
        <strain evidence="2">850617-1/1</strain>
    </source>
</reference>
<feature type="non-terminal residue" evidence="2">
    <location>
        <position position="130"/>
    </location>
</feature>
<dbReference type="EMBL" id="SCLC01000929">
    <property type="protein sequence ID" value="MBF4437411.1"/>
    <property type="molecule type" value="Genomic_DNA"/>
</dbReference>
<proteinExistence type="predicted"/>
<feature type="domain" description="NadR/Ttd14 AAA" evidence="1">
    <location>
        <begin position="3"/>
        <end position="90"/>
    </location>
</feature>
<dbReference type="AlphaFoldDB" id="A0AAW4BI05"/>
<name>A0AAW4BI05_VIBAN</name>
<dbReference type="RefSeq" id="WP_194635580.1">
    <property type="nucleotide sequence ID" value="NZ_RDPB01001723.1"/>
</dbReference>
<dbReference type="Gene3D" id="3.40.50.300">
    <property type="entry name" value="P-loop containing nucleotide triphosphate hydrolases"/>
    <property type="match status" value="1"/>
</dbReference>
<evidence type="ECO:0000259" key="1">
    <source>
        <dbReference type="Pfam" id="PF13521"/>
    </source>
</evidence>
<dbReference type="SUPFAM" id="SSF52540">
    <property type="entry name" value="P-loop containing nucleoside triphosphate hydrolases"/>
    <property type="match status" value="1"/>
</dbReference>
<dbReference type="InterPro" id="IPR038727">
    <property type="entry name" value="NadR/Ttd14_AAA_dom"/>
</dbReference>
<sequence>MKKILITGVFGTGKTTLINMIENRLKTLNKNVKVISEVARECPFKLNHEQNAFSTSWLIMRQMENELKYANENYDFIIYDRGLPDIIAHTKIVLKNDKNDLLFYKKLEDLGRVSLDNFDYIFLSKRSDKY</sequence>
<dbReference type="Pfam" id="PF13521">
    <property type="entry name" value="AAA_28"/>
    <property type="match status" value="1"/>
</dbReference>
<evidence type="ECO:0000313" key="3">
    <source>
        <dbReference type="Proteomes" id="UP000786185"/>
    </source>
</evidence>
<evidence type="ECO:0000313" key="2">
    <source>
        <dbReference type="EMBL" id="MBF4437411.1"/>
    </source>
</evidence>
<dbReference type="InterPro" id="IPR027417">
    <property type="entry name" value="P-loop_NTPase"/>
</dbReference>
<organism evidence="2 3">
    <name type="scientific">Vibrio anguillarum</name>
    <name type="common">Listonella anguillarum</name>
    <dbReference type="NCBI Taxonomy" id="55601"/>
    <lineage>
        <taxon>Bacteria</taxon>
        <taxon>Pseudomonadati</taxon>
        <taxon>Pseudomonadota</taxon>
        <taxon>Gammaproteobacteria</taxon>
        <taxon>Vibrionales</taxon>
        <taxon>Vibrionaceae</taxon>
        <taxon>Vibrio</taxon>
    </lineage>
</organism>